<accession>A0ABQ8TRB0</accession>
<keyword evidence="3" id="KW-1185">Reference proteome</keyword>
<evidence type="ECO:0000256" key="1">
    <source>
        <dbReference type="SAM" id="MobiDB-lite"/>
    </source>
</evidence>
<evidence type="ECO:0000313" key="2">
    <source>
        <dbReference type="EMBL" id="KAJ4448383.1"/>
    </source>
</evidence>
<evidence type="ECO:0000313" key="3">
    <source>
        <dbReference type="Proteomes" id="UP001148838"/>
    </source>
</evidence>
<dbReference type="EMBL" id="JAJSOF020000005">
    <property type="protein sequence ID" value="KAJ4448383.1"/>
    <property type="molecule type" value="Genomic_DNA"/>
</dbReference>
<name>A0ABQ8TRB0_PERAM</name>
<protein>
    <submittedName>
        <fullName evidence="2">Uncharacterized protein</fullName>
    </submittedName>
</protein>
<organism evidence="2 3">
    <name type="scientific">Periplaneta americana</name>
    <name type="common">American cockroach</name>
    <name type="synonym">Blatta americana</name>
    <dbReference type="NCBI Taxonomy" id="6978"/>
    <lineage>
        <taxon>Eukaryota</taxon>
        <taxon>Metazoa</taxon>
        <taxon>Ecdysozoa</taxon>
        <taxon>Arthropoda</taxon>
        <taxon>Hexapoda</taxon>
        <taxon>Insecta</taxon>
        <taxon>Pterygota</taxon>
        <taxon>Neoptera</taxon>
        <taxon>Polyneoptera</taxon>
        <taxon>Dictyoptera</taxon>
        <taxon>Blattodea</taxon>
        <taxon>Blattoidea</taxon>
        <taxon>Blattidae</taxon>
        <taxon>Blattinae</taxon>
        <taxon>Periplaneta</taxon>
    </lineage>
</organism>
<gene>
    <name evidence="2" type="ORF">ANN_10399</name>
</gene>
<comment type="caution">
    <text evidence="2">The sequence shown here is derived from an EMBL/GenBank/DDBJ whole genome shotgun (WGS) entry which is preliminary data.</text>
</comment>
<feature type="region of interest" description="Disordered" evidence="1">
    <location>
        <begin position="40"/>
        <end position="68"/>
    </location>
</feature>
<sequence>MKTSRRCVSQASTEFHALWVESPIHAKTYLEEEKKKFAGPLAEKKLPTEGCTGKNGGQEKSSEQKKTLDDSIKIGYRSYAETYGKAEKGGSLENAFTAYHTGGQGFEPRNIKSRRLRWAEHVARMGESRNSYRVLVGRSEGTRPLGRPRRRWEDNIEMDLRDVGYDDRD</sequence>
<reference evidence="2 3" key="1">
    <citation type="journal article" date="2022" name="Allergy">
        <title>Genome assembly and annotation of Periplaneta americana reveal a comprehensive cockroach allergen profile.</title>
        <authorList>
            <person name="Wang L."/>
            <person name="Xiong Q."/>
            <person name="Saelim N."/>
            <person name="Wang L."/>
            <person name="Nong W."/>
            <person name="Wan A.T."/>
            <person name="Shi M."/>
            <person name="Liu X."/>
            <person name="Cao Q."/>
            <person name="Hui J.H.L."/>
            <person name="Sookrung N."/>
            <person name="Leung T.F."/>
            <person name="Tungtrongchitr A."/>
            <person name="Tsui S.K.W."/>
        </authorList>
    </citation>
    <scope>NUCLEOTIDE SEQUENCE [LARGE SCALE GENOMIC DNA]</scope>
    <source>
        <strain evidence="2">PWHHKU_190912</strain>
    </source>
</reference>
<dbReference type="Proteomes" id="UP001148838">
    <property type="component" value="Unassembled WGS sequence"/>
</dbReference>
<proteinExistence type="predicted"/>